<dbReference type="InterPro" id="IPR004324">
    <property type="entry name" value="FBT"/>
</dbReference>
<reference evidence="11 12" key="1">
    <citation type="submission" date="2022-03" db="EMBL/GenBank/DDBJ databases">
        <authorList>
            <person name="Nunn A."/>
            <person name="Chopra R."/>
            <person name="Nunn A."/>
            <person name="Contreras Garrido A."/>
        </authorList>
    </citation>
    <scope>NUCLEOTIDE SEQUENCE [LARGE SCALE GENOMIC DNA]</scope>
</reference>
<sequence length="823" mass="91083">MDSRMSKLVMGLFVMIAIFEASGVDAWTGEIRGRVVCDVCADSSIGPEDHVVEGAEVAVLCITKSGEVVNYQAFTNSKGVYTVAETMPESERWDACLARPISSFHTTCNRLNQVNTGIKFTYNRPSGYFHAGFRSFVWTAVSYQLKDRLQLSPSASQFVFSVAFFPWSIKPLYGIISDCIPIGGKKRTPYLVISTVLSLVPWLLLGLDSTSRSSSLYLMIFLTVQNLGSAMADVVVDAMIAEAVRLEKASFAGDLQSVSWFAMAVGGICGSLLGGYALTNLKIETIFLLFTVLPALQLFSCALVEEIPASTEPLPELLDSEEFEEKSKMSNDDDDRDTVKSNIRRRKGKKKGGKGTSSGKSETQKKQSKSLASKLFQSLKAATFELCRAFKQPIILRPMAWFFIAHITVPNLSTVMFYYQTEVLNLDASFLGTARVVGWLGLMLGTFVYNRYLTNMTLRKSLLFAHIGLSITILLDMVLVSRTNVGYGVSDKTMVLFGSALGDAINQLKFMPFLILSGRLCPPGIEGTLFALFMSINNLGNTVGSFMGAGLASVLGISSGSFENMFMGLAIQVFCTYIPVLFLFLIPKEATGDQYRLLGENVAKLRTDLMKEQLATFKSQLEEFARKHKNDIRKNPAFRAQFHEMCAKVGVDPLASNKGFWAELLGIGDFYYELGVQIIEVCMLTRSHNGGLISLQELCNHLRQRRKKDREAVTEDDCLRAISKLKVLGSGFEVITVGKKKLVRSVPTELNKDHNQILELAQGQGYVTVEEVQRRHSWTSGRVIDALETLLEEGLAMIDDGHKDGTRRYWFPCVSSVYASNEA</sequence>
<feature type="transmembrane region" description="Helical" evidence="9">
    <location>
        <begin position="528"/>
        <end position="553"/>
    </location>
</feature>
<keyword evidence="10" id="KW-0732">Signal</keyword>
<accession>A0AAU9SN75</accession>
<feature type="transmembrane region" description="Helical" evidence="9">
    <location>
        <begin position="216"/>
        <end position="236"/>
    </location>
</feature>
<dbReference type="Gene3D" id="1.10.10.10">
    <property type="entry name" value="Winged helix-like DNA-binding domain superfamily/Winged helix DNA-binding domain"/>
    <property type="match status" value="2"/>
</dbReference>
<dbReference type="Proteomes" id="UP000836841">
    <property type="component" value="Chromosome 6"/>
</dbReference>
<evidence type="ECO:0000313" key="11">
    <source>
        <dbReference type="EMBL" id="CAH2069929.1"/>
    </source>
</evidence>
<name>A0AAU9SN75_THLAR</name>
<evidence type="ECO:0000256" key="10">
    <source>
        <dbReference type="SAM" id="SignalP"/>
    </source>
</evidence>
<evidence type="ECO:0000256" key="2">
    <source>
        <dbReference type="ARBA" id="ARBA00007015"/>
    </source>
</evidence>
<dbReference type="Gene3D" id="6.10.140.180">
    <property type="match status" value="1"/>
</dbReference>
<evidence type="ECO:0000256" key="4">
    <source>
        <dbReference type="ARBA" id="ARBA00022448"/>
    </source>
</evidence>
<feature type="transmembrane region" description="Helical" evidence="9">
    <location>
        <begin position="431"/>
        <end position="450"/>
    </location>
</feature>
<feature type="compositionally biased region" description="Basic residues" evidence="8">
    <location>
        <begin position="342"/>
        <end position="353"/>
    </location>
</feature>
<dbReference type="InterPro" id="IPR036259">
    <property type="entry name" value="MFS_trans_sf"/>
</dbReference>
<keyword evidence="4" id="KW-0813">Transport</keyword>
<feature type="transmembrane region" description="Helical" evidence="9">
    <location>
        <begin position="462"/>
        <end position="481"/>
    </location>
</feature>
<evidence type="ECO:0000256" key="1">
    <source>
        <dbReference type="ARBA" id="ARBA00004141"/>
    </source>
</evidence>
<dbReference type="InterPro" id="IPR036388">
    <property type="entry name" value="WH-like_DNA-bd_sf"/>
</dbReference>
<keyword evidence="7 9" id="KW-0472">Membrane</keyword>
<dbReference type="AlphaFoldDB" id="A0AAU9SN75"/>
<dbReference type="InterPro" id="IPR036390">
    <property type="entry name" value="WH_DNA-bd_sf"/>
</dbReference>
<dbReference type="CDD" id="cd17484">
    <property type="entry name" value="MFS_FBT"/>
    <property type="match status" value="1"/>
</dbReference>
<keyword evidence="5 9" id="KW-0812">Transmembrane</keyword>
<evidence type="ECO:0000256" key="3">
    <source>
        <dbReference type="ARBA" id="ARBA00009834"/>
    </source>
</evidence>
<dbReference type="NCBIfam" id="TIGR00788">
    <property type="entry name" value="fbt"/>
    <property type="match status" value="1"/>
</dbReference>
<evidence type="ECO:0000256" key="6">
    <source>
        <dbReference type="ARBA" id="ARBA00022989"/>
    </source>
</evidence>
<dbReference type="PANTHER" id="PTHR31585">
    <property type="entry name" value="FOLATE-BIOPTERIN TRANSPORTER 1, CHLOROPLASTIC"/>
    <property type="match status" value="1"/>
</dbReference>
<evidence type="ECO:0000256" key="9">
    <source>
        <dbReference type="SAM" id="Phobius"/>
    </source>
</evidence>
<feature type="region of interest" description="Disordered" evidence="8">
    <location>
        <begin position="321"/>
        <end position="368"/>
    </location>
</feature>
<evidence type="ECO:0008006" key="13">
    <source>
        <dbReference type="Google" id="ProtNLM"/>
    </source>
</evidence>
<evidence type="ECO:0000256" key="7">
    <source>
        <dbReference type="ARBA" id="ARBA00023136"/>
    </source>
</evidence>
<dbReference type="InterPro" id="IPR039309">
    <property type="entry name" value="BT1"/>
</dbReference>
<gene>
    <name evidence="11" type="ORF">TAV2_LOCUS22025</name>
</gene>
<proteinExistence type="inferred from homology"/>
<feature type="transmembrane region" description="Helical" evidence="9">
    <location>
        <begin position="493"/>
        <end position="516"/>
    </location>
</feature>
<dbReference type="Gene3D" id="1.20.1250.20">
    <property type="entry name" value="MFS general substrate transporter like domains"/>
    <property type="match status" value="1"/>
</dbReference>
<dbReference type="FunFam" id="1.10.10.10:FF:000363">
    <property type="entry name" value="Vacuolar protein sorting-associated protein"/>
    <property type="match status" value="1"/>
</dbReference>
<feature type="signal peptide" evidence="10">
    <location>
        <begin position="1"/>
        <end position="26"/>
    </location>
</feature>
<dbReference type="SUPFAM" id="SSF46785">
    <property type="entry name" value="Winged helix' DNA-binding domain"/>
    <property type="match status" value="2"/>
</dbReference>
<dbReference type="SUPFAM" id="SSF103473">
    <property type="entry name" value="MFS general substrate transporter"/>
    <property type="match status" value="1"/>
</dbReference>
<dbReference type="EMBL" id="OU466862">
    <property type="protein sequence ID" value="CAH2069929.1"/>
    <property type="molecule type" value="Genomic_DNA"/>
</dbReference>
<comment type="similarity">
    <text evidence="3">Belongs to the SNF8 family.</text>
</comment>
<organism evidence="11 12">
    <name type="scientific">Thlaspi arvense</name>
    <name type="common">Field penny-cress</name>
    <dbReference type="NCBI Taxonomy" id="13288"/>
    <lineage>
        <taxon>Eukaryota</taxon>
        <taxon>Viridiplantae</taxon>
        <taxon>Streptophyta</taxon>
        <taxon>Embryophyta</taxon>
        <taxon>Tracheophyta</taxon>
        <taxon>Spermatophyta</taxon>
        <taxon>Magnoliopsida</taxon>
        <taxon>eudicotyledons</taxon>
        <taxon>Gunneridae</taxon>
        <taxon>Pentapetalae</taxon>
        <taxon>rosids</taxon>
        <taxon>malvids</taxon>
        <taxon>Brassicales</taxon>
        <taxon>Brassicaceae</taxon>
        <taxon>Thlaspideae</taxon>
        <taxon>Thlaspi</taxon>
    </lineage>
</organism>
<comment type="subcellular location">
    <subcellularLocation>
        <location evidence="1">Membrane</location>
        <topology evidence="1">Multi-pass membrane protein</topology>
    </subcellularLocation>
</comment>
<evidence type="ECO:0000256" key="8">
    <source>
        <dbReference type="SAM" id="MobiDB-lite"/>
    </source>
</evidence>
<feature type="transmembrane region" description="Helical" evidence="9">
    <location>
        <begin position="188"/>
        <end position="204"/>
    </location>
</feature>
<dbReference type="Pfam" id="PF01190">
    <property type="entry name" value="Pollen_Ole_e_1"/>
    <property type="match status" value="1"/>
</dbReference>
<feature type="chain" id="PRO_5043706664" description="Biopterin transport-related protein BT1" evidence="10">
    <location>
        <begin position="27"/>
        <end position="823"/>
    </location>
</feature>
<dbReference type="FunFam" id="1.10.10.10:FF:000085">
    <property type="entry name" value="Vacuolar-sorting protein SNF8"/>
    <property type="match status" value="1"/>
</dbReference>
<keyword evidence="12" id="KW-1185">Reference proteome</keyword>
<dbReference type="Pfam" id="PF03092">
    <property type="entry name" value="BT1"/>
    <property type="match status" value="1"/>
</dbReference>
<dbReference type="GO" id="GO:0016020">
    <property type="term" value="C:membrane"/>
    <property type="evidence" value="ECO:0007669"/>
    <property type="project" value="UniProtKB-SubCell"/>
</dbReference>
<dbReference type="PANTHER" id="PTHR31585:SF7">
    <property type="entry name" value="FOLATE-BIOPTERIN TRANSPORTER 4-RELATED"/>
    <property type="match status" value="1"/>
</dbReference>
<feature type="transmembrane region" description="Helical" evidence="9">
    <location>
        <begin position="565"/>
        <end position="586"/>
    </location>
</feature>
<keyword evidence="6 9" id="KW-1133">Transmembrane helix</keyword>
<evidence type="ECO:0000313" key="12">
    <source>
        <dbReference type="Proteomes" id="UP000836841"/>
    </source>
</evidence>
<evidence type="ECO:0000256" key="5">
    <source>
        <dbReference type="ARBA" id="ARBA00022692"/>
    </source>
</evidence>
<feature type="transmembrane region" description="Helical" evidence="9">
    <location>
        <begin position="257"/>
        <end position="279"/>
    </location>
</feature>
<feature type="transmembrane region" description="Helical" evidence="9">
    <location>
        <begin position="400"/>
        <end position="419"/>
    </location>
</feature>
<protein>
    <recommendedName>
        <fullName evidence="13">Biopterin transport-related protein BT1</fullName>
    </recommendedName>
</protein>
<comment type="similarity">
    <text evidence="2">Belongs to the major facilitator superfamily. Folate-biopterin transporter (TC 2.A.71) family.</text>
</comment>